<protein>
    <submittedName>
        <fullName evidence="1">Uncharacterized protein</fullName>
    </submittedName>
</protein>
<reference evidence="1" key="1">
    <citation type="journal article" date="2015" name="Nature">
        <title>Complex archaea that bridge the gap between prokaryotes and eukaryotes.</title>
        <authorList>
            <person name="Spang A."/>
            <person name="Saw J.H."/>
            <person name="Jorgensen S.L."/>
            <person name="Zaremba-Niedzwiedzka K."/>
            <person name="Martijn J."/>
            <person name="Lind A.E."/>
            <person name="van Eijk R."/>
            <person name="Schleper C."/>
            <person name="Guy L."/>
            <person name="Ettema T.J."/>
        </authorList>
    </citation>
    <scope>NUCLEOTIDE SEQUENCE</scope>
</reference>
<dbReference type="EMBL" id="LAZR01008602">
    <property type="protein sequence ID" value="KKM77709.1"/>
    <property type="molecule type" value="Genomic_DNA"/>
</dbReference>
<proteinExistence type="predicted"/>
<sequence>MKKKISLFLDSGAFSAWSKKTEVDIDDYIDFIKKNKQFIDVYANLDVIGDAEGTYKNQKYMERQGLDPMPVFHSTMEPLFWFEKYLDEGYDYIGLGGMAGGGITKKQITPILDVIFSRYVCSGLDGMPVVKIHGFGMTSLSLMLRYPWYSVDSTSWVLTGRFGAVFCPRKLGNGYDYSKNSWKVSVSDRSPDKKDIGQHISTFSENEKHIILNYFSEKGYVLGKSVFRQEDKNYSLKDNERWFGKAKGKVREVEEMIEPGLCNDYKKRDELNIIYFLDLEKNIPKWPWPFKLKSSRRLGLI</sequence>
<name>A0A0F9K6D2_9ZZZZ</name>
<comment type="caution">
    <text evidence="1">The sequence shown here is derived from an EMBL/GenBank/DDBJ whole genome shotgun (WGS) entry which is preliminary data.</text>
</comment>
<accession>A0A0F9K6D2</accession>
<dbReference type="AlphaFoldDB" id="A0A0F9K6D2"/>
<evidence type="ECO:0000313" key="1">
    <source>
        <dbReference type="EMBL" id="KKM77709.1"/>
    </source>
</evidence>
<gene>
    <name evidence="1" type="ORF">LCGC14_1367270</name>
</gene>
<organism evidence="1">
    <name type="scientific">marine sediment metagenome</name>
    <dbReference type="NCBI Taxonomy" id="412755"/>
    <lineage>
        <taxon>unclassified sequences</taxon>
        <taxon>metagenomes</taxon>
        <taxon>ecological metagenomes</taxon>
    </lineage>
</organism>